<dbReference type="SUPFAM" id="SSF88659">
    <property type="entry name" value="Sigma3 and sigma4 domains of RNA polymerase sigma factors"/>
    <property type="match status" value="1"/>
</dbReference>
<dbReference type="Gene3D" id="1.10.10.10">
    <property type="entry name" value="Winged helix-like DNA-binding domain superfamily/Winged helix DNA-binding domain"/>
    <property type="match status" value="1"/>
</dbReference>
<dbReference type="GO" id="GO:0006352">
    <property type="term" value="P:DNA-templated transcription initiation"/>
    <property type="evidence" value="ECO:0007669"/>
    <property type="project" value="InterPro"/>
</dbReference>
<evidence type="ECO:0000259" key="1">
    <source>
        <dbReference type="Pfam" id="PF04545"/>
    </source>
</evidence>
<dbReference type="EMBL" id="VAWE01000001">
    <property type="protein sequence ID" value="TLQ42983.1"/>
    <property type="molecule type" value="Genomic_DNA"/>
</dbReference>
<comment type="caution">
    <text evidence="2">The sequence shown here is derived from an EMBL/GenBank/DDBJ whole genome shotgun (WGS) entry which is preliminary data.</text>
</comment>
<dbReference type="Pfam" id="PF04545">
    <property type="entry name" value="Sigma70_r4"/>
    <property type="match status" value="1"/>
</dbReference>
<dbReference type="CDD" id="cd06171">
    <property type="entry name" value="Sigma70_r4"/>
    <property type="match status" value="1"/>
</dbReference>
<dbReference type="InterPro" id="IPR013324">
    <property type="entry name" value="RNA_pol_sigma_r3/r4-like"/>
</dbReference>
<dbReference type="AlphaFoldDB" id="A0A5R9E4M3"/>
<dbReference type="Proteomes" id="UP000305921">
    <property type="component" value="Unassembled WGS sequence"/>
</dbReference>
<feature type="domain" description="RNA polymerase sigma-70 region 4" evidence="1">
    <location>
        <begin position="58"/>
        <end position="100"/>
    </location>
</feature>
<dbReference type="GO" id="GO:0003700">
    <property type="term" value="F:DNA-binding transcription factor activity"/>
    <property type="evidence" value="ECO:0007669"/>
    <property type="project" value="InterPro"/>
</dbReference>
<evidence type="ECO:0000313" key="3">
    <source>
        <dbReference type="Proteomes" id="UP000305921"/>
    </source>
</evidence>
<evidence type="ECO:0000313" key="2">
    <source>
        <dbReference type="EMBL" id="TLQ42983.1"/>
    </source>
</evidence>
<dbReference type="InterPro" id="IPR036388">
    <property type="entry name" value="WH-like_DNA-bd_sf"/>
</dbReference>
<protein>
    <recommendedName>
        <fullName evidence="1">RNA polymerase sigma-70 region 4 domain-containing protein</fullName>
    </recommendedName>
</protein>
<dbReference type="OrthoDB" id="4319700at2"/>
<dbReference type="InterPro" id="IPR007630">
    <property type="entry name" value="RNA_pol_sigma70_r4"/>
</dbReference>
<reference evidence="2 3" key="1">
    <citation type="submission" date="2019-05" db="EMBL/GenBank/DDBJ databases">
        <title>Streptomyces marianii sp. nov., a novel marine actinomycete from southern coast of India.</title>
        <authorList>
            <person name="Iniyan A.M."/>
            <person name="Wink J."/>
            <person name="Ramprasad E."/>
            <person name="Ramana C.V."/>
            <person name="Bunk B."/>
            <person name="Sproer C."/>
            <person name="Joseph F.-J.R.S."/>
            <person name="Vincent S.G.P."/>
        </authorList>
    </citation>
    <scope>NUCLEOTIDE SEQUENCE [LARGE SCALE GENOMIC DNA]</scope>
    <source>
        <strain evidence="2 3">ICN19</strain>
    </source>
</reference>
<accession>A0A5R9E4M3</accession>
<name>A0A5R9E4M3_9ACTN</name>
<organism evidence="2 3">
    <name type="scientific">Streptomyces marianii</name>
    <dbReference type="NCBI Taxonomy" id="1817406"/>
    <lineage>
        <taxon>Bacteria</taxon>
        <taxon>Bacillati</taxon>
        <taxon>Actinomycetota</taxon>
        <taxon>Actinomycetes</taxon>
        <taxon>Kitasatosporales</taxon>
        <taxon>Streptomycetaceae</taxon>
        <taxon>Streptomyces</taxon>
    </lineage>
</organism>
<proteinExistence type="predicted"/>
<keyword evidence="3" id="KW-1185">Reference proteome</keyword>
<sequence length="107" mass="11866">MSPARDRAPRSRAGNRSVTLPVIALSPGSRARVSRSWRPRAPVRNDLTAPGPLLAAPPERERTILTLRFVHDMSRSRIGAEPGISQTHVSRLLRRAPSRLCTEPTRD</sequence>
<gene>
    <name evidence="2" type="ORF">FEF34_07300</name>
</gene>